<dbReference type="Proteomes" id="UP001529369">
    <property type="component" value="Unassembled WGS sequence"/>
</dbReference>
<evidence type="ECO:0000313" key="1">
    <source>
        <dbReference type="EMBL" id="MDN3564302.1"/>
    </source>
</evidence>
<accession>A0ABT8A3D7</accession>
<reference evidence="2" key="1">
    <citation type="journal article" date="2019" name="Int. J. Syst. Evol. Microbiol.">
        <title>The Global Catalogue of Microorganisms (GCM) 10K type strain sequencing project: providing services to taxonomists for standard genome sequencing and annotation.</title>
        <authorList>
            <consortium name="The Broad Institute Genomics Platform"/>
            <consortium name="The Broad Institute Genome Sequencing Center for Infectious Disease"/>
            <person name="Wu L."/>
            <person name="Ma J."/>
        </authorList>
    </citation>
    <scope>NUCLEOTIDE SEQUENCE [LARGE SCALE GENOMIC DNA]</scope>
    <source>
        <strain evidence="2">CECT 7131</strain>
    </source>
</reference>
<feature type="non-terminal residue" evidence="1">
    <location>
        <position position="1"/>
    </location>
</feature>
<proteinExistence type="predicted"/>
<name>A0ABT8A3D7_9PROT</name>
<comment type="caution">
    <text evidence="1">The sequence shown here is derived from an EMBL/GenBank/DDBJ whole genome shotgun (WGS) entry which is preliminary data.</text>
</comment>
<evidence type="ECO:0000313" key="2">
    <source>
        <dbReference type="Proteomes" id="UP001529369"/>
    </source>
</evidence>
<dbReference type="EMBL" id="JAUFPN010000072">
    <property type="protein sequence ID" value="MDN3564302.1"/>
    <property type="molecule type" value="Genomic_DNA"/>
</dbReference>
<protein>
    <submittedName>
        <fullName evidence="1">Uncharacterized protein</fullName>
    </submittedName>
</protein>
<organism evidence="1 2">
    <name type="scientific">Paeniroseomonas aquatica</name>
    <dbReference type="NCBI Taxonomy" id="373043"/>
    <lineage>
        <taxon>Bacteria</taxon>
        <taxon>Pseudomonadati</taxon>
        <taxon>Pseudomonadota</taxon>
        <taxon>Alphaproteobacteria</taxon>
        <taxon>Acetobacterales</taxon>
        <taxon>Acetobacteraceae</taxon>
        <taxon>Paeniroseomonas</taxon>
    </lineage>
</organism>
<dbReference type="RefSeq" id="WP_290316094.1">
    <property type="nucleotide sequence ID" value="NZ_JAUFPN010000072.1"/>
</dbReference>
<keyword evidence="2" id="KW-1185">Reference proteome</keyword>
<gene>
    <name evidence="1" type="ORF">QWZ14_07970</name>
</gene>
<sequence length="286" mass="28872">AAALTALSADAAPPEPFLRPRDAAALLGWAATARVAPPEAAPPPPSLGLEALDARLEALPVDQVLLHRAVARPGSGVPGRGRRLRLSRPALAAVLGPLAADAELMAHAADRLAARLLPALAAWARDLPGWRLLPLPRSGLALLSRSGLALLSRSGLALPPRSGLNPAPRGLPPPSVVPGLFGVLPLAAAADPALAAYRRALAGRGWALALDGLDAAALALVRPAGLAADLLLLRWSPALADRAPLALLREVPADRLLLTGCDGPEALALAARLGIAATGPAVEAGA</sequence>